<name>K1XI72_9BACT</name>
<feature type="coiled-coil region" evidence="10">
    <location>
        <begin position="180"/>
        <end position="210"/>
    </location>
</feature>
<dbReference type="Gene3D" id="3.30.980.10">
    <property type="entry name" value="Threonyl-trna Synthetase, Chain A, domain 2"/>
    <property type="match status" value="1"/>
</dbReference>
<evidence type="ECO:0000256" key="3">
    <source>
        <dbReference type="ARBA" id="ARBA00022555"/>
    </source>
</evidence>
<dbReference type="GO" id="GO:0004813">
    <property type="term" value="F:alanine-tRNA ligase activity"/>
    <property type="evidence" value="ECO:0007669"/>
    <property type="project" value="UniProtKB-EC"/>
</dbReference>
<evidence type="ECO:0000259" key="11">
    <source>
        <dbReference type="PROSITE" id="PS50860"/>
    </source>
</evidence>
<dbReference type="SUPFAM" id="SSF55186">
    <property type="entry name" value="ThrRS/AlaRS common domain"/>
    <property type="match status" value="1"/>
</dbReference>
<evidence type="ECO:0000256" key="10">
    <source>
        <dbReference type="SAM" id="Coils"/>
    </source>
</evidence>
<dbReference type="AlphaFoldDB" id="K1XI72"/>
<dbReference type="GO" id="GO:0006419">
    <property type="term" value="P:alanyl-tRNA aminoacylation"/>
    <property type="evidence" value="ECO:0007669"/>
    <property type="project" value="InterPro"/>
</dbReference>
<protein>
    <recommendedName>
        <fullName evidence="2">alanine--tRNA ligase</fullName>
        <ecNumber evidence="2">6.1.1.7</ecNumber>
    </recommendedName>
</protein>
<dbReference type="PANTHER" id="PTHR11777">
    <property type="entry name" value="ALANYL-TRNA SYNTHETASE"/>
    <property type="match status" value="1"/>
</dbReference>
<evidence type="ECO:0000256" key="9">
    <source>
        <dbReference type="ARBA" id="ARBA00023146"/>
    </source>
</evidence>
<evidence type="ECO:0000256" key="8">
    <source>
        <dbReference type="ARBA" id="ARBA00022917"/>
    </source>
</evidence>
<keyword evidence="9 12" id="KW-0030">Aminoacyl-tRNA synthetase</keyword>
<evidence type="ECO:0000313" key="12">
    <source>
        <dbReference type="EMBL" id="EKD24832.1"/>
    </source>
</evidence>
<keyword evidence="3" id="KW-0820">tRNA-binding</keyword>
<dbReference type="InterPro" id="IPR018163">
    <property type="entry name" value="Thr/Ala-tRNA-synth_IIc_edit"/>
</dbReference>
<keyword evidence="10" id="KW-0175">Coiled coil</keyword>
<dbReference type="PANTHER" id="PTHR11777:SF9">
    <property type="entry name" value="ALANINE--TRNA LIGASE, CYTOPLASMIC"/>
    <property type="match status" value="1"/>
</dbReference>
<dbReference type="GO" id="GO:0000049">
    <property type="term" value="F:tRNA binding"/>
    <property type="evidence" value="ECO:0007669"/>
    <property type="project" value="UniProtKB-KW"/>
</dbReference>
<organism evidence="12">
    <name type="scientific">uncultured bacterium</name>
    <name type="common">gcode 4</name>
    <dbReference type="NCBI Taxonomy" id="1234023"/>
    <lineage>
        <taxon>Bacteria</taxon>
        <taxon>environmental samples</taxon>
    </lineage>
</organism>
<evidence type="ECO:0000256" key="5">
    <source>
        <dbReference type="ARBA" id="ARBA00022741"/>
    </source>
</evidence>
<dbReference type="FunFam" id="3.30.980.10:FF:000004">
    <property type="entry name" value="Alanine--tRNA ligase, cytoplasmic"/>
    <property type="match status" value="1"/>
</dbReference>
<dbReference type="PROSITE" id="PS50860">
    <property type="entry name" value="AA_TRNA_LIGASE_II_ALA"/>
    <property type="match status" value="1"/>
</dbReference>
<reference evidence="12" key="1">
    <citation type="journal article" date="2012" name="Science">
        <title>Fermentation, hydrogen, and sulfur metabolism in multiple uncultivated bacterial phyla.</title>
        <authorList>
            <person name="Wrighton K.C."/>
            <person name="Thomas B.C."/>
            <person name="Sharon I."/>
            <person name="Miller C.S."/>
            <person name="Castelle C.J."/>
            <person name="VerBerkmoes N.C."/>
            <person name="Wilkins M.J."/>
            <person name="Hettich R.L."/>
            <person name="Lipton M.S."/>
            <person name="Williams K.H."/>
            <person name="Long P.E."/>
            <person name="Banfield J.F."/>
        </authorList>
    </citation>
    <scope>NUCLEOTIDE SEQUENCE [LARGE SCALE GENOMIC DNA]</scope>
</reference>
<dbReference type="InterPro" id="IPR018165">
    <property type="entry name" value="Ala-tRNA-synth_IIc_core"/>
</dbReference>
<dbReference type="GO" id="GO:0005829">
    <property type="term" value="C:cytosol"/>
    <property type="evidence" value="ECO:0007669"/>
    <property type="project" value="TreeGrafter"/>
</dbReference>
<dbReference type="SMART" id="SM00863">
    <property type="entry name" value="tRNA_SAD"/>
    <property type="match status" value="1"/>
</dbReference>
<keyword evidence="7" id="KW-0694">RNA-binding</keyword>
<feature type="domain" description="Alanyl-transfer RNA synthetases family profile" evidence="11">
    <location>
        <begin position="1"/>
        <end position="166"/>
    </location>
</feature>
<comment type="caution">
    <text evidence="12">The sequence shown here is derived from an EMBL/GenBank/DDBJ whole genome shotgun (WGS) entry which is preliminary data.</text>
</comment>
<sequence>MKLIVEQCQRYAKMRAHTATHLLHTELAKIFKTTKQAGSLVDEDYLRFDFNADRLLTSAEIHDIEKNMNQIIYGASTVDVKETSYDDAIKLWAKAFFEDKYGDVVRVVRVFNADNETISIELCGGTHISNTKDIGCFAITGQEAVASGVKRITAVTGPKVALKMHEMQDILDTTVAKLWIKTATQLADKLDKTLKEYDEMKVNLESLETNMIKNILQSNAFTSDKNFEKIFTISSDLNFKNVTFQAKGLFPDTTILIYTKEWNFLILAKKGASAKKIAETMGVKWWGTEGMVQGRDEKILKLFK</sequence>
<dbReference type="GO" id="GO:0005524">
    <property type="term" value="F:ATP binding"/>
    <property type="evidence" value="ECO:0007669"/>
    <property type="project" value="UniProtKB-KW"/>
</dbReference>
<dbReference type="EMBL" id="AMFJ01036154">
    <property type="protein sequence ID" value="EKD24832.1"/>
    <property type="molecule type" value="Genomic_DNA"/>
</dbReference>
<evidence type="ECO:0000256" key="7">
    <source>
        <dbReference type="ARBA" id="ARBA00022884"/>
    </source>
</evidence>
<gene>
    <name evidence="12" type="primary">alaS</name>
    <name evidence="12" type="ORF">ACD_80C00147G0006</name>
</gene>
<keyword evidence="4 12" id="KW-0436">Ligase</keyword>
<dbReference type="InterPro" id="IPR050058">
    <property type="entry name" value="Ala-tRNA_ligase"/>
</dbReference>
<keyword evidence="5" id="KW-0547">Nucleotide-binding</keyword>
<dbReference type="InterPro" id="IPR012947">
    <property type="entry name" value="tRNA_SAD"/>
</dbReference>
<dbReference type="EC" id="6.1.1.7" evidence="2"/>
<dbReference type="GO" id="GO:0002161">
    <property type="term" value="F:aminoacyl-tRNA deacylase activity"/>
    <property type="evidence" value="ECO:0007669"/>
    <property type="project" value="TreeGrafter"/>
</dbReference>
<dbReference type="Pfam" id="PF07973">
    <property type="entry name" value="tRNA_SAD"/>
    <property type="match status" value="1"/>
</dbReference>
<accession>K1XI72</accession>
<proteinExistence type="inferred from homology"/>
<keyword evidence="6" id="KW-0067">ATP-binding</keyword>
<evidence type="ECO:0000256" key="6">
    <source>
        <dbReference type="ARBA" id="ARBA00022840"/>
    </source>
</evidence>
<keyword evidence="8" id="KW-0648">Protein biosynthesis</keyword>
<evidence type="ECO:0000256" key="2">
    <source>
        <dbReference type="ARBA" id="ARBA00013168"/>
    </source>
</evidence>
<evidence type="ECO:0000256" key="1">
    <source>
        <dbReference type="ARBA" id="ARBA00008226"/>
    </source>
</evidence>
<evidence type="ECO:0000256" key="4">
    <source>
        <dbReference type="ARBA" id="ARBA00022598"/>
    </source>
</evidence>
<comment type="similarity">
    <text evidence="1">Belongs to the class-II aminoacyl-tRNA synthetase family.</text>
</comment>